<accession>A0A3E2B3X5</accession>
<dbReference type="EMBL" id="QQRQ01000007">
    <property type="protein sequence ID" value="RFT06687.1"/>
    <property type="molecule type" value="Genomic_DNA"/>
</dbReference>
<evidence type="ECO:0000313" key="1">
    <source>
        <dbReference type="EMBL" id="RFT06687.1"/>
    </source>
</evidence>
<sequence>MTEAEKLRIHKLSQEGLGYKKIAAALALPVNSVKTYLRRHPAGENAAAVPDICERCGKPIIQTPHRKRKRFCSDSCRISWWNDHPDKGGKRTLYTFNCAYCGRSFQSGAKVRRYCSRTCYAAARKKGGERRWMSCTSG</sequence>
<name>A0A3E2B3X5_9FIRM</name>
<protein>
    <submittedName>
        <fullName evidence="1">RNA polymerase subunit sigma-70</fullName>
    </submittedName>
</protein>
<dbReference type="OrthoDB" id="9792035at2"/>
<dbReference type="Proteomes" id="UP000260649">
    <property type="component" value="Unassembled WGS sequence"/>
</dbReference>
<proteinExistence type="predicted"/>
<dbReference type="AlphaFoldDB" id="A0A3E2B3X5"/>
<dbReference type="RefSeq" id="WP_117142071.1">
    <property type="nucleotide sequence ID" value="NZ_CAKXKJ010000002.1"/>
</dbReference>
<organism evidence="1 2">
    <name type="scientific">Evtepia gabavorous</name>
    <dbReference type="NCBI Taxonomy" id="2211183"/>
    <lineage>
        <taxon>Bacteria</taxon>
        <taxon>Bacillati</taxon>
        <taxon>Bacillota</taxon>
        <taxon>Clostridia</taxon>
        <taxon>Eubacteriales</taxon>
        <taxon>Evtepia</taxon>
    </lineage>
</organism>
<dbReference type="Gene3D" id="3.30.60.160">
    <property type="match status" value="1"/>
</dbReference>
<keyword evidence="2" id="KW-1185">Reference proteome</keyword>
<gene>
    <name evidence="1" type="ORF">DV520_05620</name>
</gene>
<dbReference type="GeneID" id="97995212"/>
<evidence type="ECO:0000313" key="2">
    <source>
        <dbReference type="Proteomes" id="UP000260649"/>
    </source>
</evidence>
<dbReference type="InterPro" id="IPR038603">
    <property type="entry name" value="Znf_FCS_sf"/>
</dbReference>
<reference evidence="1 2" key="1">
    <citation type="submission" date="2018-07" db="EMBL/GenBank/DDBJ databases">
        <title>GABA Modulating Bacteria of the Human Gut Microbiota.</title>
        <authorList>
            <person name="Strandwitz P."/>
            <person name="Kim K.H."/>
            <person name="Terekhova D."/>
            <person name="Liu J.K."/>
            <person name="Sharma A."/>
            <person name="Levering J."/>
            <person name="Mcdonald D."/>
            <person name="Dietrich D."/>
            <person name="Ramadhar T.R."/>
            <person name="Lekbua A."/>
            <person name="Mroue N."/>
            <person name="Liston C."/>
            <person name="Stewart E.J."/>
            <person name="Dubin M.J."/>
            <person name="Zengler K."/>
            <person name="Knight R."/>
            <person name="Gilbert J.A."/>
            <person name="Clardy J."/>
            <person name="Lewis K."/>
        </authorList>
    </citation>
    <scope>NUCLEOTIDE SEQUENCE [LARGE SCALE GENOMIC DNA]</scope>
    <source>
        <strain evidence="1 2">KLE1738</strain>
    </source>
</reference>
<comment type="caution">
    <text evidence="1">The sequence shown here is derived from an EMBL/GenBank/DDBJ whole genome shotgun (WGS) entry which is preliminary data.</text>
</comment>